<protein>
    <recommendedName>
        <fullName evidence="2">ABM domain-containing protein</fullName>
    </recommendedName>
</protein>
<evidence type="ECO:0000313" key="1">
    <source>
        <dbReference type="EMBL" id="KKM02699.1"/>
    </source>
</evidence>
<sequence>MYLTIRCDTVPGHEKELDRYLVEKAKPFWSSQPGVRAFRVFADALVGWPERTILIEMENLSDLEHIIRTEEAKRLRSEFMTYTTNVQSQILDEII</sequence>
<organism evidence="1">
    <name type="scientific">marine sediment metagenome</name>
    <dbReference type="NCBI Taxonomy" id="412755"/>
    <lineage>
        <taxon>unclassified sequences</taxon>
        <taxon>metagenomes</taxon>
        <taxon>ecological metagenomes</taxon>
    </lineage>
</organism>
<comment type="caution">
    <text evidence="1">The sequence shown here is derived from an EMBL/GenBank/DDBJ whole genome shotgun (WGS) entry which is preliminary data.</text>
</comment>
<accession>A0A0F9GV98</accession>
<proteinExistence type="predicted"/>
<gene>
    <name evidence="1" type="ORF">LCGC14_1781830</name>
</gene>
<name>A0A0F9GV98_9ZZZZ</name>
<evidence type="ECO:0008006" key="2">
    <source>
        <dbReference type="Google" id="ProtNLM"/>
    </source>
</evidence>
<dbReference type="EMBL" id="LAZR01016862">
    <property type="protein sequence ID" value="KKM02699.1"/>
    <property type="molecule type" value="Genomic_DNA"/>
</dbReference>
<reference evidence="1" key="1">
    <citation type="journal article" date="2015" name="Nature">
        <title>Complex archaea that bridge the gap between prokaryotes and eukaryotes.</title>
        <authorList>
            <person name="Spang A."/>
            <person name="Saw J.H."/>
            <person name="Jorgensen S.L."/>
            <person name="Zaremba-Niedzwiedzka K."/>
            <person name="Martijn J."/>
            <person name="Lind A.E."/>
            <person name="van Eijk R."/>
            <person name="Schleper C."/>
            <person name="Guy L."/>
            <person name="Ettema T.J."/>
        </authorList>
    </citation>
    <scope>NUCLEOTIDE SEQUENCE</scope>
</reference>
<dbReference type="AlphaFoldDB" id="A0A0F9GV98"/>